<feature type="domain" description="HAT C-terminal dimerisation" evidence="1">
    <location>
        <begin position="13"/>
        <end position="60"/>
    </location>
</feature>
<sequence>MTVTGGHQVSFELWQSYGRRGLPKLTDLALRLLSLDCSTGACERSWSAYSLIHTKIRNRLSIAQLER</sequence>
<name>A0A9D4Z995_ADICA</name>
<dbReference type="GO" id="GO:0046983">
    <property type="term" value="F:protein dimerization activity"/>
    <property type="evidence" value="ECO:0007669"/>
    <property type="project" value="InterPro"/>
</dbReference>
<reference evidence="2" key="1">
    <citation type="submission" date="2021-01" db="EMBL/GenBank/DDBJ databases">
        <title>Adiantum capillus-veneris genome.</title>
        <authorList>
            <person name="Fang Y."/>
            <person name="Liao Q."/>
        </authorList>
    </citation>
    <scope>NUCLEOTIDE SEQUENCE</scope>
    <source>
        <strain evidence="2">H3</strain>
        <tissue evidence="2">Leaf</tissue>
    </source>
</reference>
<dbReference type="Pfam" id="PF05699">
    <property type="entry name" value="Dimer_Tnp_hAT"/>
    <property type="match status" value="1"/>
</dbReference>
<dbReference type="EMBL" id="JABFUD020000018">
    <property type="protein sequence ID" value="KAI5066354.1"/>
    <property type="molecule type" value="Genomic_DNA"/>
</dbReference>
<dbReference type="SUPFAM" id="SSF53098">
    <property type="entry name" value="Ribonuclease H-like"/>
    <property type="match status" value="1"/>
</dbReference>
<evidence type="ECO:0000259" key="1">
    <source>
        <dbReference type="Pfam" id="PF05699"/>
    </source>
</evidence>
<protein>
    <recommendedName>
        <fullName evidence="1">HAT C-terminal dimerisation domain-containing protein</fullName>
    </recommendedName>
</protein>
<dbReference type="AlphaFoldDB" id="A0A9D4Z995"/>
<keyword evidence="3" id="KW-1185">Reference proteome</keyword>
<evidence type="ECO:0000313" key="3">
    <source>
        <dbReference type="Proteomes" id="UP000886520"/>
    </source>
</evidence>
<dbReference type="OrthoDB" id="1432818at2759"/>
<dbReference type="InterPro" id="IPR008906">
    <property type="entry name" value="HATC_C_dom"/>
</dbReference>
<evidence type="ECO:0000313" key="2">
    <source>
        <dbReference type="EMBL" id="KAI5066354.1"/>
    </source>
</evidence>
<dbReference type="InterPro" id="IPR012337">
    <property type="entry name" value="RNaseH-like_sf"/>
</dbReference>
<comment type="caution">
    <text evidence="2">The sequence shown here is derived from an EMBL/GenBank/DDBJ whole genome shotgun (WGS) entry which is preliminary data.</text>
</comment>
<organism evidence="2 3">
    <name type="scientific">Adiantum capillus-veneris</name>
    <name type="common">Maidenhair fern</name>
    <dbReference type="NCBI Taxonomy" id="13818"/>
    <lineage>
        <taxon>Eukaryota</taxon>
        <taxon>Viridiplantae</taxon>
        <taxon>Streptophyta</taxon>
        <taxon>Embryophyta</taxon>
        <taxon>Tracheophyta</taxon>
        <taxon>Polypodiopsida</taxon>
        <taxon>Polypodiidae</taxon>
        <taxon>Polypodiales</taxon>
        <taxon>Pteridineae</taxon>
        <taxon>Pteridaceae</taxon>
        <taxon>Vittarioideae</taxon>
        <taxon>Adiantum</taxon>
    </lineage>
</organism>
<accession>A0A9D4Z995</accession>
<proteinExistence type="predicted"/>
<dbReference type="Proteomes" id="UP000886520">
    <property type="component" value="Chromosome 18"/>
</dbReference>
<gene>
    <name evidence="2" type="ORF">GOP47_0018978</name>
</gene>